<dbReference type="AlphaFoldDB" id="A0A973ZZR7"/>
<reference evidence="2" key="1">
    <citation type="submission" date="2020-06" db="EMBL/GenBank/DDBJ databases">
        <title>Whole Genome Sequence of Bradyrhizobium sp. Strain 1S1.</title>
        <authorList>
            <person name="Bromfield E.S.P."/>
            <person name="Cloutier S."/>
        </authorList>
    </citation>
    <scope>NUCLEOTIDE SEQUENCE [LARGE SCALE GENOMIC DNA]</scope>
    <source>
        <strain evidence="2">1S1</strain>
    </source>
</reference>
<sequence length="81" mass="8204">MLKFLVAGVATFGFVAAASAADLPRPQPVAVQAPIGKAPIGKYPVGKYPVGKYPVGKYPVGKSPVGKYPVGKAPAPIVTKG</sequence>
<proteinExistence type="predicted"/>
<gene>
    <name evidence="2" type="ORF">HAP48_006370</name>
</gene>
<feature type="chain" id="PRO_5037448021" evidence="1">
    <location>
        <begin position="21"/>
        <end position="81"/>
    </location>
</feature>
<accession>A0A973ZZR7</accession>
<evidence type="ECO:0000313" key="2">
    <source>
        <dbReference type="EMBL" id="NVI42732.1"/>
    </source>
</evidence>
<dbReference type="RefSeq" id="WP_175612302.1">
    <property type="nucleotide sequence ID" value="NZ_CP088285.1"/>
</dbReference>
<name>A0A973ZZR7_9BRAD</name>
<protein>
    <submittedName>
        <fullName evidence="2">Uncharacterized protein</fullName>
    </submittedName>
</protein>
<evidence type="ECO:0000256" key="1">
    <source>
        <dbReference type="SAM" id="SignalP"/>
    </source>
</evidence>
<comment type="caution">
    <text evidence="2">The sequence shown here is derived from an EMBL/GenBank/DDBJ whole genome shotgun (WGS) entry which is preliminary data.</text>
</comment>
<organism evidence="2">
    <name type="scientific">Bradyrhizobium septentrionale</name>
    <dbReference type="NCBI Taxonomy" id="1404411"/>
    <lineage>
        <taxon>Bacteria</taxon>
        <taxon>Pseudomonadati</taxon>
        <taxon>Pseudomonadota</taxon>
        <taxon>Alphaproteobacteria</taxon>
        <taxon>Hyphomicrobiales</taxon>
        <taxon>Nitrobacteraceae</taxon>
        <taxon>Bradyrhizobium</taxon>
    </lineage>
</organism>
<dbReference type="EMBL" id="JAAOLE020000001">
    <property type="protein sequence ID" value="NVI42732.1"/>
    <property type="molecule type" value="Genomic_DNA"/>
</dbReference>
<keyword evidence="1" id="KW-0732">Signal</keyword>
<feature type="signal peptide" evidence="1">
    <location>
        <begin position="1"/>
        <end position="20"/>
    </location>
</feature>